<gene>
    <name evidence="2" type="ordered locus">msl6262</name>
</gene>
<dbReference type="HOGENOM" id="CLU_2791113_0_0_5"/>
<feature type="compositionally biased region" description="Basic and acidic residues" evidence="1">
    <location>
        <begin position="1"/>
        <end position="18"/>
    </location>
</feature>
<feature type="region of interest" description="Disordered" evidence="1">
    <location>
        <begin position="40"/>
        <end position="68"/>
    </location>
</feature>
<evidence type="ECO:0000256" key="1">
    <source>
        <dbReference type="SAM" id="MobiDB-lite"/>
    </source>
</evidence>
<dbReference type="KEGG" id="mlo:msl6262"/>
<accession>Q989V9</accession>
<reference evidence="2 3" key="1">
    <citation type="journal article" date="2000" name="DNA Res.">
        <title>Complete genome structure of the nitrogen-fixing symbiotic bacterium Mesorhizobium loti.</title>
        <authorList>
            <person name="Kaneko T."/>
            <person name="Nakamura Y."/>
            <person name="Sato S."/>
            <person name="Asamizu E."/>
            <person name="Kato T."/>
            <person name="Sasamoto S."/>
            <person name="Watanabe A."/>
            <person name="Idesawa K."/>
            <person name="Ishikawa A."/>
            <person name="Kawashima K."/>
            <person name="Kimura T."/>
            <person name="Kishida Y."/>
            <person name="Kiyokawa C."/>
            <person name="Kohara M."/>
            <person name="Matsumoto M."/>
            <person name="Matsuno A."/>
            <person name="Mochizuki Y."/>
            <person name="Nakayama S."/>
            <person name="Nakazaki N."/>
            <person name="Shimpo S."/>
            <person name="Sugimoto M."/>
            <person name="Takeuchi C."/>
            <person name="Yamada M."/>
            <person name="Tabata S."/>
        </authorList>
    </citation>
    <scope>NUCLEOTIDE SEQUENCE [LARGE SCALE GENOMIC DNA]</scope>
    <source>
        <strain evidence="3">LMG 29417 / CECT 9101 / MAFF 303099</strain>
    </source>
</reference>
<dbReference type="EMBL" id="BA000012">
    <property type="protein sequence ID" value="BAB52585.1"/>
    <property type="molecule type" value="Genomic_DNA"/>
</dbReference>
<sequence>MPKKDGSSARDRLEEGVHHHDKHLRLTPNGLAVMEELALSSGRDPAPSRWKATEKKLADAASIMSQRT</sequence>
<name>Q989V9_RHILO</name>
<dbReference type="Proteomes" id="UP000000552">
    <property type="component" value="Chromosome"/>
</dbReference>
<feature type="region of interest" description="Disordered" evidence="1">
    <location>
        <begin position="1"/>
        <end position="23"/>
    </location>
</feature>
<protein>
    <submittedName>
        <fullName evidence="2">Msl6262 protein</fullName>
    </submittedName>
</protein>
<dbReference type="AlphaFoldDB" id="Q989V9"/>
<organism evidence="2 3">
    <name type="scientific">Mesorhizobium japonicum (strain LMG 29417 / CECT 9101 / MAFF 303099)</name>
    <name type="common">Mesorhizobium loti (strain MAFF 303099)</name>
    <dbReference type="NCBI Taxonomy" id="266835"/>
    <lineage>
        <taxon>Bacteria</taxon>
        <taxon>Pseudomonadati</taxon>
        <taxon>Pseudomonadota</taxon>
        <taxon>Alphaproteobacteria</taxon>
        <taxon>Hyphomicrobiales</taxon>
        <taxon>Phyllobacteriaceae</taxon>
        <taxon>Mesorhizobium</taxon>
    </lineage>
</organism>
<evidence type="ECO:0000313" key="3">
    <source>
        <dbReference type="Proteomes" id="UP000000552"/>
    </source>
</evidence>
<proteinExistence type="predicted"/>
<evidence type="ECO:0000313" key="2">
    <source>
        <dbReference type="EMBL" id="BAB52585.1"/>
    </source>
</evidence>